<dbReference type="InterPro" id="IPR036291">
    <property type="entry name" value="NAD(P)-bd_dom_sf"/>
</dbReference>
<dbReference type="EMBL" id="KV745072">
    <property type="protein sequence ID" value="OCK78232.1"/>
    <property type="molecule type" value="Genomic_DNA"/>
</dbReference>
<dbReference type="Proteomes" id="UP000250266">
    <property type="component" value="Unassembled WGS sequence"/>
</dbReference>
<gene>
    <name evidence="3" type="ORF">K432DRAFT_332452</name>
</gene>
<dbReference type="InterPro" id="IPR055080">
    <property type="entry name" value="Gal80p-like_C"/>
</dbReference>
<organism evidence="3 4">
    <name type="scientific">Lepidopterella palustris CBS 459.81</name>
    <dbReference type="NCBI Taxonomy" id="1314670"/>
    <lineage>
        <taxon>Eukaryota</taxon>
        <taxon>Fungi</taxon>
        <taxon>Dikarya</taxon>
        <taxon>Ascomycota</taxon>
        <taxon>Pezizomycotina</taxon>
        <taxon>Dothideomycetes</taxon>
        <taxon>Pleosporomycetidae</taxon>
        <taxon>Mytilinidiales</taxon>
        <taxon>Argynnaceae</taxon>
        <taxon>Lepidopterella</taxon>
    </lineage>
</organism>
<feature type="domain" description="Gfo/Idh/MocA-like oxidoreductase N-terminal" evidence="1">
    <location>
        <begin position="4"/>
        <end position="127"/>
    </location>
</feature>
<accession>A0A8E2E6F6</accession>
<dbReference type="InterPro" id="IPR051317">
    <property type="entry name" value="Gfo/Idh/MocA_oxidoreduct"/>
</dbReference>
<dbReference type="Pfam" id="PF22685">
    <property type="entry name" value="Gal80p_C-like"/>
    <property type="match status" value="1"/>
</dbReference>
<evidence type="ECO:0000313" key="4">
    <source>
        <dbReference type="Proteomes" id="UP000250266"/>
    </source>
</evidence>
<name>A0A8E2E6F6_9PEZI</name>
<dbReference type="Gene3D" id="3.30.360.10">
    <property type="entry name" value="Dihydrodipicolinate Reductase, domain 2"/>
    <property type="match status" value="1"/>
</dbReference>
<dbReference type="InterPro" id="IPR000683">
    <property type="entry name" value="Gfo/Idh/MocA-like_OxRdtase_N"/>
</dbReference>
<dbReference type="SUPFAM" id="SSF51735">
    <property type="entry name" value="NAD(P)-binding Rossmann-fold domains"/>
    <property type="match status" value="1"/>
</dbReference>
<keyword evidence="4" id="KW-1185">Reference proteome</keyword>
<dbReference type="SUPFAM" id="SSF55347">
    <property type="entry name" value="Glyceraldehyde-3-phosphate dehydrogenase-like, C-terminal domain"/>
    <property type="match status" value="1"/>
</dbReference>
<sequence>MAPIRIGILGLSPGQWAANAHLPYLQSARSKFEIVAVCNSSAESAQKSIKALKLAEATRAYGDPQDLANDKNIDLVVCTVRVDRHYKTITPAIKAGKNVLVEWPLGKNLQEAEELLRLSKEYDVKVAAVGCQGRFDSTFRTVRKLIHDGKIGKVLSTTVVGPGIQGGPTIDAANEYLGYIEIGGNLVTIPFGHFMDAFTSVLGEPKSFDSVLAVQRPAVDVVNPDGSIVKKDVKVTSHDQVLVHGKLDSGAVFSINVRGGNQFKDQPSVDWRIYGEKGEIWVKASNMHMQIFGGSSIHLHDFENNEVKEIEFLEEEFDDMYPIHRNVARLYEAVAAEDATAFCSFEQAVKRHRFIEALYKQNGAV</sequence>
<proteinExistence type="predicted"/>
<protein>
    <submittedName>
        <fullName evidence="3">NAD-binding Rossmann fold oxidoreductase family protein</fullName>
    </submittedName>
</protein>
<dbReference type="Gene3D" id="3.40.50.720">
    <property type="entry name" value="NAD(P)-binding Rossmann-like Domain"/>
    <property type="match status" value="1"/>
</dbReference>
<evidence type="ECO:0000313" key="3">
    <source>
        <dbReference type="EMBL" id="OCK78232.1"/>
    </source>
</evidence>
<dbReference type="PANTHER" id="PTHR43708">
    <property type="entry name" value="CONSERVED EXPRESSED OXIDOREDUCTASE (EUROFUNG)"/>
    <property type="match status" value="1"/>
</dbReference>
<reference evidence="3 4" key="1">
    <citation type="journal article" date="2016" name="Nat. Commun.">
        <title>Ectomycorrhizal ecology is imprinted in the genome of the dominant symbiotic fungus Cenococcum geophilum.</title>
        <authorList>
            <consortium name="DOE Joint Genome Institute"/>
            <person name="Peter M."/>
            <person name="Kohler A."/>
            <person name="Ohm R.A."/>
            <person name="Kuo A."/>
            <person name="Krutzmann J."/>
            <person name="Morin E."/>
            <person name="Arend M."/>
            <person name="Barry K.W."/>
            <person name="Binder M."/>
            <person name="Choi C."/>
            <person name="Clum A."/>
            <person name="Copeland A."/>
            <person name="Grisel N."/>
            <person name="Haridas S."/>
            <person name="Kipfer T."/>
            <person name="LaButti K."/>
            <person name="Lindquist E."/>
            <person name="Lipzen A."/>
            <person name="Maire R."/>
            <person name="Meier B."/>
            <person name="Mihaltcheva S."/>
            <person name="Molinier V."/>
            <person name="Murat C."/>
            <person name="Poggeler S."/>
            <person name="Quandt C.A."/>
            <person name="Sperisen C."/>
            <person name="Tritt A."/>
            <person name="Tisserant E."/>
            <person name="Crous P.W."/>
            <person name="Henrissat B."/>
            <person name="Nehls U."/>
            <person name="Egli S."/>
            <person name="Spatafora J.W."/>
            <person name="Grigoriev I.V."/>
            <person name="Martin F.M."/>
        </authorList>
    </citation>
    <scope>NUCLEOTIDE SEQUENCE [LARGE SCALE GENOMIC DNA]</scope>
    <source>
        <strain evidence="3 4">CBS 459.81</strain>
    </source>
</reference>
<dbReference type="Pfam" id="PF01408">
    <property type="entry name" value="GFO_IDH_MocA"/>
    <property type="match status" value="1"/>
</dbReference>
<dbReference type="GO" id="GO:0000166">
    <property type="term" value="F:nucleotide binding"/>
    <property type="evidence" value="ECO:0007669"/>
    <property type="project" value="InterPro"/>
</dbReference>
<dbReference type="OrthoDB" id="64915at2759"/>
<evidence type="ECO:0000259" key="1">
    <source>
        <dbReference type="Pfam" id="PF01408"/>
    </source>
</evidence>
<evidence type="ECO:0000259" key="2">
    <source>
        <dbReference type="Pfam" id="PF22685"/>
    </source>
</evidence>
<feature type="domain" description="Gal80p-like C-terminal" evidence="2">
    <location>
        <begin position="141"/>
        <end position="283"/>
    </location>
</feature>
<dbReference type="PANTHER" id="PTHR43708:SF1">
    <property type="entry name" value="GALACTOSE_LACTOSE METABOLISM REGULATORY PROTEIN GAL80"/>
    <property type="match status" value="1"/>
</dbReference>
<dbReference type="AlphaFoldDB" id="A0A8E2E6F6"/>